<gene>
    <name evidence="1" type="ORF">COW83_00930</name>
</gene>
<dbReference type="Proteomes" id="UP000231136">
    <property type="component" value="Unassembled WGS sequence"/>
</dbReference>
<sequence length="253" mass="29289">MNIKLEYFRDKFRARLGADMISLRVLISSINDKSFAKFQNHESKGFVFQSVMPTMDQGLIDYEVIKTYISMMRNVNDYLDQMVAIINLSKKKIRVPHPMSIQEAQVYYQSILNEEIMNYCSQTKEEMKDKLKHFGDFPSEFVKYMTTYNLLRNCYEHHKAISKKGLQIPIKKMGLYTQDGKEVEIGKVIQGGSTISVKFSQKTINIKKGQPALLTYEDLVSTELYLMLEVPVQIEKTVMSIIKKSIPTAKTNH</sequence>
<evidence type="ECO:0000313" key="1">
    <source>
        <dbReference type="EMBL" id="PIP86057.1"/>
    </source>
</evidence>
<protein>
    <submittedName>
        <fullName evidence="1">Uncharacterized protein</fullName>
    </submittedName>
</protein>
<dbReference type="AlphaFoldDB" id="A0A2H0DV55"/>
<comment type="caution">
    <text evidence="1">The sequence shown here is derived from an EMBL/GenBank/DDBJ whole genome shotgun (WGS) entry which is preliminary data.</text>
</comment>
<reference evidence="1 2" key="1">
    <citation type="submission" date="2017-09" db="EMBL/GenBank/DDBJ databases">
        <title>Depth-based differentiation of microbial function through sediment-hosted aquifers and enrichment of novel symbionts in the deep terrestrial subsurface.</title>
        <authorList>
            <person name="Probst A.J."/>
            <person name="Ladd B."/>
            <person name="Jarett J.K."/>
            <person name="Geller-Mcgrath D.E."/>
            <person name="Sieber C.M."/>
            <person name="Emerson J.B."/>
            <person name="Anantharaman K."/>
            <person name="Thomas B.C."/>
            <person name="Malmstrom R."/>
            <person name="Stieglmeier M."/>
            <person name="Klingl A."/>
            <person name="Woyke T."/>
            <person name="Ryan C.M."/>
            <person name="Banfield J.F."/>
        </authorList>
    </citation>
    <scope>NUCLEOTIDE SEQUENCE [LARGE SCALE GENOMIC DNA]</scope>
    <source>
        <strain evidence="1">CG22_combo_CG10-13_8_21_14_all_43_12</strain>
    </source>
</reference>
<evidence type="ECO:0000313" key="2">
    <source>
        <dbReference type="Proteomes" id="UP000231136"/>
    </source>
</evidence>
<name>A0A2H0DV55_9BACT</name>
<dbReference type="EMBL" id="PCTR01000036">
    <property type="protein sequence ID" value="PIP86057.1"/>
    <property type="molecule type" value="Genomic_DNA"/>
</dbReference>
<organism evidence="1 2">
    <name type="scientific">Candidatus Collierbacteria bacterium CG22_combo_CG10-13_8_21_14_all_43_12</name>
    <dbReference type="NCBI Taxonomy" id="1974537"/>
    <lineage>
        <taxon>Bacteria</taxon>
        <taxon>Candidatus Collieribacteriota</taxon>
    </lineage>
</organism>
<proteinExistence type="predicted"/>
<accession>A0A2H0DV55</accession>